<comment type="caution">
    <text evidence="1">The sequence shown here is derived from an EMBL/GenBank/DDBJ whole genome shotgun (WGS) entry which is preliminary data.</text>
</comment>
<name>A0A4Q7CV84_9PSED</name>
<protein>
    <submittedName>
        <fullName evidence="1">DUF1534 domain-containing protein</fullName>
    </submittedName>
</protein>
<dbReference type="AlphaFoldDB" id="A0A4Q7CV84"/>
<dbReference type="AntiFam" id="ANF00261">
    <property type="entry name" value="Protein of unknown function (DUF1534)"/>
</dbReference>
<dbReference type="Proteomes" id="UP000293369">
    <property type="component" value="Unassembled WGS sequence"/>
</dbReference>
<dbReference type="EMBL" id="SGFE01000040">
    <property type="protein sequence ID" value="RZI30176.1"/>
    <property type="molecule type" value="Genomic_DNA"/>
</dbReference>
<organism evidence="1 2">
    <name type="scientific">Pseudomonas orientalis</name>
    <dbReference type="NCBI Taxonomy" id="76758"/>
    <lineage>
        <taxon>Bacteria</taxon>
        <taxon>Pseudomonadati</taxon>
        <taxon>Pseudomonadota</taxon>
        <taxon>Gammaproteobacteria</taxon>
        <taxon>Pseudomonadales</taxon>
        <taxon>Pseudomonadaceae</taxon>
        <taxon>Pseudomonas</taxon>
    </lineage>
</organism>
<sequence>MRCPSRQATVVNRVVDRSQLWEGACPRWRPLGRPGFLKIVPTLPRGNASRDALRHRRAGFKSGRGASLAAFPRRAWERSEVARCFCG</sequence>
<proteinExistence type="predicted"/>
<gene>
    <name evidence="1" type="ORF">EUX57_19100</name>
</gene>
<evidence type="ECO:0000313" key="1">
    <source>
        <dbReference type="EMBL" id="RZI30176.1"/>
    </source>
</evidence>
<accession>A0A4Q7CV84</accession>
<evidence type="ECO:0000313" key="2">
    <source>
        <dbReference type="Proteomes" id="UP000293369"/>
    </source>
</evidence>
<reference evidence="1 2" key="1">
    <citation type="submission" date="2019-02" db="EMBL/GenBank/DDBJ databases">
        <title>Pseudomonas spp from wheat grain.</title>
        <authorList>
            <person name="Cho G.-S."/>
            <person name="Franz C.M.A.P."/>
        </authorList>
    </citation>
    <scope>NUCLEOTIDE SEQUENCE [LARGE SCALE GENOMIC DNA]</scope>
    <source>
        <strain evidence="1 2">133NRW</strain>
    </source>
</reference>